<keyword evidence="3" id="KW-1185">Reference proteome</keyword>
<dbReference type="Proteomes" id="UP000239576">
    <property type="component" value="Unassembled WGS sequence"/>
</dbReference>
<dbReference type="EMBL" id="PVWK01000154">
    <property type="protein sequence ID" value="PSB24060.1"/>
    <property type="molecule type" value="Genomic_DNA"/>
</dbReference>
<reference evidence="3" key="1">
    <citation type="submission" date="2018-02" db="EMBL/GenBank/DDBJ databases">
        <authorList>
            <person name="Moore K."/>
            <person name="Momper L."/>
        </authorList>
    </citation>
    <scope>NUCLEOTIDE SEQUENCE [LARGE SCALE GENOMIC DNA]</scope>
    <source>
        <strain evidence="3">ULC18</strain>
    </source>
</reference>
<reference evidence="2 3" key="2">
    <citation type="submission" date="2018-03" db="EMBL/GenBank/DDBJ databases">
        <title>The ancient ancestry and fast evolution of plastids.</title>
        <authorList>
            <person name="Moore K.R."/>
            <person name="Magnabosco C."/>
            <person name="Momper L."/>
            <person name="Gold D.A."/>
            <person name="Bosak T."/>
            <person name="Fournier G.P."/>
        </authorList>
    </citation>
    <scope>NUCLEOTIDE SEQUENCE [LARGE SCALE GENOMIC DNA]</scope>
    <source>
        <strain evidence="2 3">ULC18</strain>
    </source>
</reference>
<feature type="region of interest" description="Disordered" evidence="1">
    <location>
        <begin position="53"/>
        <end position="85"/>
    </location>
</feature>
<sequence>FGNCESGTECWPDAMSLYVLLRKRTQRLQTGWGKAFPMSWVWIPKPVNREELSPFNMPTLEDRELSRHKDKKVQDEATSLSTSDF</sequence>
<evidence type="ECO:0000313" key="3">
    <source>
        <dbReference type="Proteomes" id="UP000239576"/>
    </source>
</evidence>
<feature type="non-terminal residue" evidence="2">
    <location>
        <position position="1"/>
    </location>
</feature>
<gene>
    <name evidence="2" type="ORF">C7B82_28370</name>
</gene>
<comment type="caution">
    <text evidence="2">The sequence shown here is derived from an EMBL/GenBank/DDBJ whole genome shotgun (WGS) entry which is preliminary data.</text>
</comment>
<proteinExistence type="predicted"/>
<organism evidence="2 3">
    <name type="scientific">Stenomitos frigidus ULC18</name>
    <dbReference type="NCBI Taxonomy" id="2107698"/>
    <lineage>
        <taxon>Bacteria</taxon>
        <taxon>Bacillati</taxon>
        <taxon>Cyanobacteriota</taxon>
        <taxon>Cyanophyceae</taxon>
        <taxon>Leptolyngbyales</taxon>
        <taxon>Leptolyngbyaceae</taxon>
        <taxon>Stenomitos</taxon>
    </lineage>
</organism>
<accession>A0A2T1DU93</accession>
<dbReference type="AlphaFoldDB" id="A0A2T1DU93"/>
<evidence type="ECO:0000256" key="1">
    <source>
        <dbReference type="SAM" id="MobiDB-lite"/>
    </source>
</evidence>
<feature type="compositionally biased region" description="Polar residues" evidence="1">
    <location>
        <begin position="76"/>
        <end position="85"/>
    </location>
</feature>
<name>A0A2T1DU93_9CYAN</name>
<feature type="compositionally biased region" description="Basic and acidic residues" evidence="1">
    <location>
        <begin position="60"/>
        <end position="75"/>
    </location>
</feature>
<evidence type="ECO:0000313" key="2">
    <source>
        <dbReference type="EMBL" id="PSB24060.1"/>
    </source>
</evidence>
<protein>
    <submittedName>
        <fullName evidence="2">Uncharacterized protein</fullName>
    </submittedName>
</protein>